<feature type="compositionally biased region" description="Low complexity" evidence="2">
    <location>
        <begin position="399"/>
        <end position="416"/>
    </location>
</feature>
<evidence type="ECO:0000256" key="1">
    <source>
        <dbReference type="ARBA" id="ARBA00023002"/>
    </source>
</evidence>
<dbReference type="Gene3D" id="3.50.50.60">
    <property type="entry name" value="FAD/NAD(P)-binding domain"/>
    <property type="match status" value="1"/>
</dbReference>
<evidence type="ECO:0000256" key="2">
    <source>
        <dbReference type="SAM" id="MobiDB-lite"/>
    </source>
</evidence>
<dbReference type="PANTHER" id="PTHR13847">
    <property type="entry name" value="SARCOSINE DEHYDROGENASE-RELATED"/>
    <property type="match status" value="1"/>
</dbReference>
<dbReference type="AlphaFoldDB" id="A0A1T5KG45"/>
<evidence type="ECO:0000259" key="3">
    <source>
        <dbReference type="Pfam" id="PF01266"/>
    </source>
</evidence>
<dbReference type="GO" id="GO:0016491">
    <property type="term" value="F:oxidoreductase activity"/>
    <property type="evidence" value="ECO:0007669"/>
    <property type="project" value="UniProtKB-KW"/>
</dbReference>
<dbReference type="SUPFAM" id="SSF51905">
    <property type="entry name" value="FAD/NAD(P)-binding domain"/>
    <property type="match status" value="1"/>
</dbReference>
<proteinExistence type="predicted"/>
<protein>
    <submittedName>
        <fullName evidence="4">Glycine/D-amino acid oxidase</fullName>
    </submittedName>
</protein>
<dbReference type="OrthoDB" id="9806257at2"/>
<dbReference type="InterPro" id="IPR036188">
    <property type="entry name" value="FAD/NAD-bd_sf"/>
</dbReference>
<dbReference type="PANTHER" id="PTHR13847:SF287">
    <property type="entry name" value="FAD-DEPENDENT OXIDOREDUCTASE DOMAIN-CONTAINING PROTEIN 1"/>
    <property type="match status" value="1"/>
</dbReference>
<reference evidence="4 5" key="1">
    <citation type="submission" date="2017-02" db="EMBL/GenBank/DDBJ databases">
        <authorList>
            <person name="Peterson S.W."/>
        </authorList>
    </citation>
    <scope>NUCLEOTIDE SEQUENCE [LARGE SCALE GENOMIC DNA]</scope>
    <source>
        <strain evidence="4 5">DSM 21481</strain>
    </source>
</reference>
<dbReference type="InterPro" id="IPR006076">
    <property type="entry name" value="FAD-dep_OxRdtase"/>
</dbReference>
<dbReference type="Proteomes" id="UP000189777">
    <property type="component" value="Unassembled WGS sequence"/>
</dbReference>
<sequence>MTVDVVVVGAGIVGAACARALARRGLAVTVLDRRGAASGTTAHGEGNLLVSDKEPGPELVLAQHAARRWPSLVAELEDELGSDRHGFPPLEYDPKGGLVAATTAAGAQPLRDFAARQRGAGVDAREIDVAHALELEPALNPALTAAVWYPEDAQVQPVAAAEALLASARRAGATVRPGVEVVGALRDGERLVGVRTSDGDIPAAAVVLAAGPWSGVVAARLGVGLPVRPRRGMVLVTTRMPHVVRHKVYDGDYVGATQSGDAALQTSSVVESTAAGTVLIGSSREQVGFDDRLRVAVLREMAARAVRLFPFLADASVMRTYLGFRPYVPDHLPIVGPDPRTPGLWVATGHEGAGIGLGPVSGELLADLFTGAEPATDPAPFRVDRPAVLDAALDEPHPSESTPSENTPSENTGEAS</sequence>
<evidence type="ECO:0000313" key="4">
    <source>
        <dbReference type="EMBL" id="SKC62489.1"/>
    </source>
</evidence>
<evidence type="ECO:0000313" key="5">
    <source>
        <dbReference type="Proteomes" id="UP000189777"/>
    </source>
</evidence>
<dbReference type="STRING" id="526729.SAMN04324258_2158"/>
<dbReference type="Pfam" id="PF01266">
    <property type="entry name" value="DAO"/>
    <property type="match status" value="1"/>
</dbReference>
<dbReference type="EMBL" id="FUZQ01000003">
    <property type="protein sequence ID" value="SKC62489.1"/>
    <property type="molecule type" value="Genomic_DNA"/>
</dbReference>
<keyword evidence="5" id="KW-1185">Reference proteome</keyword>
<dbReference type="SUPFAM" id="SSF54373">
    <property type="entry name" value="FAD-linked reductases, C-terminal domain"/>
    <property type="match status" value="1"/>
</dbReference>
<keyword evidence="1" id="KW-0560">Oxidoreductase</keyword>
<dbReference type="RefSeq" id="WP_079574257.1">
    <property type="nucleotide sequence ID" value="NZ_FUZQ01000003.1"/>
</dbReference>
<dbReference type="Gene3D" id="3.30.9.10">
    <property type="entry name" value="D-Amino Acid Oxidase, subunit A, domain 2"/>
    <property type="match status" value="1"/>
</dbReference>
<dbReference type="GO" id="GO:0005737">
    <property type="term" value="C:cytoplasm"/>
    <property type="evidence" value="ECO:0007669"/>
    <property type="project" value="TreeGrafter"/>
</dbReference>
<feature type="region of interest" description="Disordered" evidence="2">
    <location>
        <begin position="375"/>
        <end position="416"/>
    </location>
</feature>
<name>A0A1T5KG45_9MICO</name>
<organism evidence="4 5">
    <name type="scientific">Krasilnikoviella flava</name>
    <dbReference type="NCBI Taxonomy" id="526729"/>
    <lineage>
        <taxon>Bacteria</taxon>
        <taxon>Bacillati</taxon>
        <taxon>Actinomycetota</taxon>
        <taxon>Actinomycetes</taxon>
        <taxon>Micrococcales</taxon>
        <taxon>Promicromonosporaceae</taxon>
        <taxon>Krasilnikoviella</taxon>
    </lineage>
</organism>
<accession>A0A1T5KG45</accession>
<gene>
    <name evidence="4" type="ORF">SAMN04324258_2158</name>
</gene>
<feature type="domain" description="FAD dependent oxidoreductase" evidence="3">
    <location>
        <begin position="4"/>
        <end position="368"/>
    </location>
</feature>